<dbReference type="PATRIC" id="fig|479117.4.peg.1270"/>
<organism evidence="2 3">
    <name type="scientific">Brevibacterium ravenspurgense</name>
    <dbReference type="NCBI Taxonomy" id="479117"/>
    <lineage>
        <taxon>Bacteria</taxon>
        <taxon>Bacillati</taxon>
        <taxon>Actinomycetota</taxon>
        <taxon>Actinomycetes</taxon>
        <taxon>Micrococcales</taxon>
        <taxon>Brevibacteriaceae</taxon>
        <taxon>Brevibacterium</taxon>
    </lineage>
</organism>
<keyword evidence="1" id="KW-0472">Membrane</keyword>
<reference evidence="2 3" key="1">
    <citation type="submission" date="2016-01" db="EMBL/GenBank/DDBJ databases">
        <title>Use of Whole Genome Sequencing to ascertain that Brevibacterium massiliense (Roux, Raoult 2009) is a later heterotypic synonym of Brevibacterium ravenspurgense (Mages 2008).</title>
        <authorList>
            <person name="Bernier A.-M."/>
            <person name="Burdz T."/>
            <person name="Huynh C."/>
            <person name="Pachecho A.L."/>
            <person name="Wiebe D."/>
            <person name="Bonner C."/>
            <person name="Bernard K."/>
        </authorList>
    </citation>
    <scope>NUCLEOTIDE SEQUENCE [LARGE SCALE GENOMIC DNA]</scope>
    <source>
        <strain evidence="2 3">CCUG56047</strain>
    </source>
</reference>
<proteinExistence type="predicted"/>
<keyword evidence="1" id="KW-0812">Transmembrane</keyword>
<evidence type="ECO:0000256" key="1">
    <source>
        <dbReference type="SAM" id="Phobius"/>
    </source>
</evidence>
<feature type="transmembrane region" description="Helical" evidence="1">
    <location>
        <begin position="100"/>
        <end position="120"/>
    </location>
</feature>
<keyword evidence="3" id="KW-1185">Reference proteome</keyword>
<sequence length="134" mass="14365">MARDEDGPEWDRLNQDEKVTDEQWDSIMSGYSDFDAVNSEVPASETADYLAEQDGWTAPPAPKIGIRAARPGLVVSTAAFLLGIIGLVLTALFFRSAPGLVTAFFIVCAAGGAVALILFLPQSRTDRFDDGAQV</sequence>
<gene>
    <name evidence="2" type="ORF">Bravens_01275</name>
</gene>
<dbReference type="EMBL" id="LQQC01000010">
    <property type="protein sequence ID" value="KXZ58237.1"/>
    <property type="molecule type" value="Genomic_DNA"/>
</dbReference>
<dbReference type="RefSeq" id="WP_062021480.1">
    <property type="nucleotide sequence ID" value="NZ_LQQC01000010.1"/>
</dbReference>
<feature type="transmembrane region" description="Helical" evidence="1">
    <location>
        <begin position="73"/>
        <end position="94"/>
    </location>
</feature>
<evidence type="ECO:0000313" key="2">
    <source>
        <dbReference type="EMBL" id="KXZ58237.1"/>
    </source>
</evidence>
<dbReference type="AlphaFoldDB" id="A0A150H807"/>
<keyword evidence="1" id="KW-1133">Transmembrane helix</keyword>
<dbReference type="Proteomes" id="UP000243589">
    <property type="component" value="Unassembled WGS sequence"/>
</dbReference>
<evidence type="ECO:0008006" key="4">
    <source>
        <dbReference type="Google" id="ProtNLM"/>
    </source>
</evidence>
<name>A0A150H807_9MICO</name>
<accession>A0A150H807</accession>
<comment type="caution">
    <text evidence="2">The sequence shown here is derived from an EMBL/GenBank/DDBJ whole genome shotgun (WGS) entry which is preliminary data.</text>
</comment>
<protein>
    <recommendedName>
        <fullName evidence="4">DUF3040 domain-containing protein</fullName>
    </recommendedName>
</protein>
<evidence type="ECO:0000313" key="3">
    <source>
        <dbReference type="Proteomes" id="UP000243589"/>
    </source>
</evidence>